<evidence type="ECO:0008006" key="3">
    <source>
        <dbReference type="Google" id="ProtNLM"/>
    </source>
</evidence>
<organism evidence="1 2">
    <name type="scientific">Xylophilus ampelinus</name>
    <dbReference type="NCBI Taxonomy" id="54067"/>
    <lineage>
        <taxon>Bacteria</taxon>
        <taxon>Pseudomonadati</taxon>
        <taxon>Pseudomonadota</taxon>
        <taxon>Betaproteobacteria</taxon>
        <taxon>Burkholderiales</taxon>
        <taxon>Xylophilus</taxon>
    </lineage>
</organism>
<protein>
    <recommendedName>
        <fullName evidence="3">Response regulatory domain-containing protein</fullName>
    </recommendedName>
</protein>
<proteinExistence type="predicted"/>
<evidence type="ECO:0000313" key="1">
    <source>
        <dbReference type="EMBL" id="PYE78412.1"/>
    </source>
</evidence>
<accession>A0A318SM87</accession>
<dbReference type="AlphaFoldDB" id="A0A318SM87"/>
<reference evidence="1 2" key="1">
    <citation type="submission" date="2018-06" db="EMBL/GenBank/DDBJ databases">
        <title>Genomic Encyclopedia of Type Strains, Phase III (KMG-III): the genomes of soil and plant-associated and newly described type strains.</title>
        <authorList>
            <person name="Whitman W."/>
        </authorList>
    </citation>
    <scope>NUCLEOTIDE SEQUENCE [LARGE SCALE GENOMIC DNA]</scope>
    <source>
        <strain evidence="1 2">CECT 7646</strain>
    </source>
</reference>
<sequence length="46" mass="5029">MVPTSGYSEVLAADTRHGFELVQKPYSVAALSRVIQQAIRNRVPDG</sequence>
<gene>
    <name evidence="1" type="ORF">DFQ15_10762</name>
</gene>
<comment type="caution">
    <text evidence="1">The sequence shown here is derived from an EMBL/GenBank/DDBJ whole genome shotgun (WGS) entry which is preliminary data.</text>
</comment>
<keyword evidence="2" id="KW-1185">Reference proteome</keyword>
<dbReference type="Proteomes" id="UP000247540">
    <property type="component" value="Unassembled WGS sequence"/>
</dbReference>
<name>A0A318SM87_9BURK</name>
<dbReference type="EMBL" id="QJTC01000007">
    <property type="protein sequence ID" value="PYE78412.1"/>
    <property type="molecule type" value="Genomic_DNA"/>
</dbReference>
<evidence type="ECO:0000313" key="2">
    <source>
        <dbReference type="Proteomes" id="UP000247540"/>
    </source>
</evidence>